<proteinExistence type="predicted"/>
<dbReference type="AlphaFoldDB" id="A0A0G0GWU8"/>
<keyword evidence="1" id="KW-0472">Membrane</keyword>
<feature type="transmembrane region" description="Helical" evidence="1">
    <location>
        <begin position="47"/>
        <end position="74"/>
    </location>
</feature>
<name>A0A0G0GWU8_9BACT</name>
<feature type="transmembrane region" description="Helical" evidence="1">
    <location>
        <begin position="110"/>
        <end position="131"/>
    </location>
</feature>
<dbReference type="Proteomes" id="UP000034852">
    <property type="component" value="Unassembled WGS sequence"/>
</dbReference>
<dbReference type="EMBL" id="LBTH01000024">
    <property type="protein sequence ID" value="KKQ35473.1"/>
    <property type="molecule type" value="Genomic_DNA"/>
</dbReference>
<feature type="transmembrane region" description="Helical" evidence="1">
    <location>
        <begin position="137"/>
        <end position="156"/>
    </location>
</feature>
<protein>
    <submittedName>
        <fullName evidence="2">Uncharacterized protein</fullName>
    </submittedName>
</protein>
<evidence type="ECO:0000313" key="2">
    <source>
        <dbReference type="EMBL" id="KKQ35473.1"/>
    </source>
</evidence>
<sequence length="159" mass="18319">MSYQEKRTITSTVSGIVMLIAYSIFAISKYNSDDTNFDLKDWATTMLIFIGIGIVAIIIIQIVFHILLSISIAIREHERDDKEIEKRIKAEIVEDERDNIIEMKAARISFMLTGIGFMISLFLVVFNYSAITMLNTIFFSFLIGSILEGFIQIYYYRKS</sequence>
<evidence type="ECO:0000313" key="3">
    <source>
        <dbReference type="Proteomes" id="UP000034852"/>
    </source>
</evidence>
<gene>
    <name evidence="2" type="ORF">US52_C0024G0007</name>
</gene>
<keyword evidence="1" id="KW-0812">Transmembrane</keyword>
<accession>A0A0G0GWU8</accession>
<reference evidence="2 3" key="1">
    <citation type="journal article" date="2015" name="Nature">
        <title>rRNA introns, odd ribosomes, and small enigmatic genomes across a large radiation of phyla.</title>
        <authorList>
            <person name="Brown C.T."/>
            <person name="Hug L.A."/>
            <person name="Thomas B.C."/>
            <person name="Sharon I."/>
            <person name="Castelle C.J."/>
            <person name="Singh A."/>
            <person name="Wilkins M.J."/>
            <person name="Williams K.H."/>
            <person name="Banfield J.F."/>
        </authorList>
    </citation>
    <scope>NUCLEOTIDE SEQUENCE [LARGE SCALE GENOMIC DNA]</scope>
</reference>
<keyword evidence="1" id="KW-1133">Transmembrane helix</keyword>
<feature type="transmembrane region" description="Helical" evidence="1">
    <location>
        <begin position="9"/>
        <end position="27"/>
    </location>
</feature>
<organism evidence="2 3">
    <name type="scientific">candidate division WS6 bacterium GW2011_GWA2_37_6</name>
    <dbReference type="NCBI Taxonomy" id="1619087"/>
    <lineage>
        <taxon>Bacteria</taxon>
        <taxon>Candidatus Dojkabacteria</taxon>
    </lineage>
</organism>
<comment type="caution">
    <text evidence="2">The sequence shown here is derived from an EMBL/GenBank/DDBJ whole genome shotgun (WGS) entry which is preliminary data.</text>
</comment>
<evidence type="ECO:0000256" key="1">
    <source>
        <dbReference type="SAM" id="Phobius"/>
    </source>
</evidence>